<proteinExistence type="predicted"/>
<dbReference type="EMBL" id="NIVC01000372">
    <property type="protein sequence ID" value="PAA84483.1"/>
    <property type="molecule type" value="Genomic_DNA"/>
</dbReference>
<organism evidence="1 2">
    <name type="scientific">Macrostomum lignano</name>
    <dbReference type="NCBI Taxonomy" id="282301"/>
    <lineage>
        <taxon>Eukaryota</taxon>
        <taxon>Metazoa</taxon>
        <taxon>Spiralia</taxon>
        <taxon>Lophotrochozoa</taxon>
        <taxon>Platyhelminthes</taxon>
        <taxon>Rhabditophora</taxon>
        <taxon>Macrostomorpha</taxon>
        <taxon>Macrostomida</taxon>
        <taxon>Macrostomidae</taxon>
        <taxon>Macrostomum</taxon>
    </lineage>
</organism>
<dbReference type="AlphaFoldDB" id="A0A267GEM0"/>
<protein>
    <recommendedName>
        <fullName evidence="3">Pacifastin domain-containing protein</fullName>
    </recommendedName>
</protein>
<dbReference type="Proteomes" id="UP000215902">
    <property type="component" value="Unassembled WGS sequence"/>
</dbReference>
<comment type="caution">
    <text evidence="1">The sequence shown here is derived from an EMBL/GenBank/DDBJ whole genome shotgun (WGS) entry which is preliminary data.</text>
</comment>
<accession>A0A267GEM0</accession>
<name>A0A267GEM0_9PLAT</name>
<evidence type="ECO:0000313" key="2">
    <source>
        <dbReference type="Proteomes" id="UP000215902"/>
    </source>
</evidence>
<gene>
    <name evidence="1" type="ORF">BOX15_Mlig032632g2</name>
</gene>
<evidence type="ECO:0000313" key="1">
    <source>
        <dbReference type="EMBL" id="PAA84483.1"/>
    </source>
</evidence>
<sequence>AAMITEILVFNFILFSNEKMSKMSSLLIVLQSLVLTATLLSAEDFNGPCFDAREFCQDAKHAGFQFSPDGCNSCQCTEEGGGLDTCTMMHCPARFRDELEWAVHCETAKSKAEKGELYLINLREDL</sequence>
<keyword evidence="2" id="KW-1185">Reference proteome</keyword>
<feature type="non-terminal residue" evidence="1">
    <location>
        <position position="1"/>
    </location>
</feature>
<evidence type="ECO:0008006" key="3">
    <source>
        <dbReference type="Google" id="ProtNLM"/>
    </source>
</evidence>
<reference evidence="1 2" key="1">
    <citation type="submission" date="2017-06" db="EMBL/GenBank/DDBJ databases">
        <title>A platform for efficient transgenesis in Macrostomum lignano, a flatworm model organism for stem cell research.</title>
        <authorList>
            <person name="Berezikov E."/>
        </authorList>
    </citation>
    <scope>NUCLEOTIDE SEQUENCE [LARGE SCALE GENOMIC DNA]</scope>
    <source>
        <strain evidence="1">DV1</strain>
        <tissue evidence="1">Whole organism</tissue>
    </source>
</reference>